<evidence type="ECO:0000313" key="1">
    <source>
        <dbReference type="EMBL" id="MBB5841749.1"/>
    </source>
</evidence>
<keyword evidence="2" id="KW-1185">Reference proteome</keyword>
<sequence length="101" mass="10885">MPNTDHDASRLASVALAVVVLFTVLLAAPPFMQDDEAQADCGDLVADRLNGEAGDAEAEWQYLPAPHWQCEWRGVPAAELGWWADDDGATSARLLVPAEKP</sequence>
<dbReference type="EMBL" id="JACHMJ010000001">
    <property type="protein sequence ID" value="MBB5841749.1"/>
    <property type="molecule type" value="Genomic_DNA"/>
</dbReference>
<dbReference type="RefSeq" id="WP_184232586.1">
    <property type="nucleotide sequence ID" value="NZ_JACHMJ010000001.1"/>
</dbReference>
<protein>
    <submittedName>
        <fullName evidence="1">Uncharacterized protein</fullName>
    </submittedName>
</protein>
<reference evidence="1 2" key="1">
    <citation type="submission" date="2020-08" db="EMBL/GenBank/DDBJ databases">
        <title>Sequencing the genomes of 1000 actinobacteria strains.</title>
        <authorList>
            <person name="Klenk H.-P."/>
        </authorList>
    </citation>
    <scope>NUCLEOTIDE SEQUENCE [LARGE SCALE GENOMIC DNA]</scope>
    <source>
        <strain evidence="1 2">DSM 105784</strain>
    </source>
</reference>
<name>A0A841AJX8_9MICO</name>
<accession>A0A841AJX8</accession>
<gene>
    <name evidence="1" type="ORF">HD599_000072</name>
</gene>
<dbReference type="AlphaFoldDB" id="A0A841AJX8"/>
<organism evidence="1 2">
    <name type="scientific">Conyzicola lurida</name>
    <dbReference type="NCBI Taxonomy" id="1172621"/>
    <lineage>
        <taxon>Bacteria</taxon>
        <taxon>Bacillati</taxon>
        <taxon>Actinomycetota</taxon>
        <taxon>Actinomycetes</taxon>
        <taxon>Micrococcales</taxon>
        <taxon>Microbacteriaceae</taxon>
        <taxon>Conyzicola</taxon>
    </lineage>
</organism>
<comment type="caution">
    <text evidence="1">The sequence shown here is derived from an EMBL/GenBank/DDBJ whole genome shotgun (WGS) entry which is preliminary data.</text>
</comment>
<dbReference type="Proteomes" id="UP000536685">
    <property type="component" value="Unassembled WGS sequence"/>
</dbReference>
<evidence type="ECO:0000313" key="2">
    <source>
        <dbReference type="Proteomes" id="UP000536685"/>
    </source>
</evidence>
<proteinExistence type="predicted"/>